<keyword evidence="2" id="KW-0472">Membrane</keyword>
<protein>
    <submittedName>
        <fullName evidence="3">Uncharacterized protein</fullName>
    </submittedName>
</protein>
<organism evidence="3 4">
    <name type="scientific">Saccharomycopsis crataegensis</name>
    <dbReference type="NCBI Taxonomy" id="43959"/>
    <lineage>
        <taxon>Eukaryota</taxon>
        <taxon>Fungi</taxon>
        <taxon>Dikarya</taxon>
        <taxon>Ascomycota</taxon>
        <taxon>Saccharomycotina</taxon>
        <taxon>Saccharomycetes</taxon>
        <taxon>Saccharomycopsidaceae</taxon>
        <taxon>Saccharomycopsis</taxon>
    </lineage>
</organism>
<keyword evidence="2" id="KW-0812">Transmembrane</keyword>
<feature type="region of interest" description="Disordered" evidence="1">
    <location>
        <begin position="256"/>
        <end position="298"/>
    </location>
</feature>
<dbReference type="GeneID" id="90073065"/>
<keyword evidence="2" id="KW-1133">Transmembrane helix</keyword>
<comment type="caution">
    <text evidence="3">The sequence shown here is derived from an EMBL/GenBank/DDBJ whole genome shotgun (WGS) entry which is preliminary data.</text>
</comment>
<dbReference type="EMBL" id="BTFZ01000004">
    <property type="protein sequence ID" value="GMM35086.1"/>
    <property type="molecule type" value="Genomic_DNA"/>
</dbReference>
<keyword evidence="4" id="KW-1185">Reference proteome</keyword>
<dbReference type="Proteomes" id="UP001360560">
    <property type="component" value="Unassembled WGS sequence"/>
</dbReference>
<dbReference type="RefSeq" id="XP_064852086.1">
    <property type="nucleotide sequence ID" value="XM_064996014.1"/>
</dbReference>
<proteinExistence type="predicted"/>
<evidence type="ECO:0000313" key="4">
    <source>
        <dbReference type="Proteomes" id="UP001360560"/>
    </source>
</evidence>
<dbReference type="AlphaFoldDB" id="A0AAV5QKE2"/>
<sequence>MNRKILKSKKTLVKYSAMKITQLKTGFSDGKSLALSSSLPKYRSTGSSKQKKKTSRQTSNQDPGRVTQSNQGTARFLAEETSKTRSRLSRLMAALTKIVGDFIISIIIGGIFIVLQTRAVVVTFWKIIAITSLYMLEAMVFSMVGQIKLIQVSVQALGYWCGIESSSSEANAKSDRTQNDPGDLLTFGALNGLFWSNCGVSITKELGRLVVGDSKLFDVGSLKDWILKEFEILRPPKFEYKVAVGQVERINIMSAIDKPFQPPPPPPMTTSNNKRPSSLISEERHPDLPLEDSNKQSKVGRLIHRRPRKPYFSRVTSNPLGESDRYNMWYSSKNINGGTMKTDAVGEFFNPVSRSKVTNTLNLIESCGDDYKGPSSAFSPITFGWGKYNNSAIEEQNRNHF</sequence>
<evidence type="ECO:0000256" key="2">
    <source>
        <dbReference type="SAM" id="Phobius"/>
    </source>
</evidence>
<feature type="compositionally biased region" description="Basic and acidic residues" evidence="1">
    <location>
        <begin position="281"/>
        <end position="295"/>
    </location>
</feature>
<evidence type="ECO:0000313" key="3">
    <source>
        <dbReference type="EMBL" id="GMM35086.1"/>
    </source>
</evidence>
<feature type="compositionally biased region" description="Polar residues" evidence="1">
    <location>
        <begin position="60"/>
        <end position="73"/>
    </location>
</feature>
<feature type="compositionally biased region" description="Polar residues" evidence="1">
    <location>
        <begin position="269"/>
        <end position="280"/>
    </location>
</feature>
<accession>A0AAV5QKE2</accession>
<gene>
    <name evidence="3" type="ORF">DASC09_024110</name>
</gene>
<feature type="region of interest" description="Disordered" evidence="1">
    <location>
        <begin position="30"/>
        <end position="73"/>
    </location>
</feature>
<feature type="transmembrane region" description="Helical" evidence="2">
    <location>
        <begin position="121"/>
        <end position="141"/>
    </location>
</feature>
<reference evidence="3 4" key="1">
    <citation type="journal article" date="2023" name="Elife">
        <title>Identification of key yeast species and microbe-microbe interactions impacting larval growth of Drosophila in the wild.</title>
        <authorList>
            <person name="Mure A."/>
            <person name="Sugiura Y."/>
            <person name="Maeda R."/>
            <person name="Honda K."/>
            <person name="Sakurai N."/>
            <person name="Takahashi Y."/>
            <person name="Watada M."/>
            <person name="Katoh T."/>
            <person name="Gotoh A."/>
            <person name="Gotoh Y."/>
            <person name="Taniguchi I."/>
            <person name="Nakamura K."/>
            <person name="Hayashi T."/>
            <person name="Katayama T."/>
            <person name="Uemura T."/>
            <person name="Hattori Y."/>
        </authorList>
    </citation>
    <scope>NUCLEOTIDE SEQUENCE [LARGE SCALE GENOMIC DNA]</scope>
    <source>
        <strain evidence="3 4">SC-9</strain>
    </source>
</reference>
<feature type="transmembrane region" description="Helical" evidence="2">
    <location>
        <begin position="91"/>
        <end position="115"/>
    </location>
</feature>
<evidence type="ECO:0000256" key="1">
    <source>
        <dbReference type="SAM" id="MobiDB-lite"/>
    </source>
</evidence>
<name>A0AAV5QKE2_9ASCO</name>